<dbReference type="GO" id="GO:0003924">
    <property type="term" value="F:GTPase activity"/>
    <property type="evidence" value="ECO:0007669"/>
    <property type="project" value="InterPro"/>
</dbReference>
<keyword evidence="8" id="KW-1185">Reference proteome</keyword>
<dbReference type="PRINTS" id="PR00449">
    <property type="entry name" value="RASTRNSFRMNG"/>
</dbReference>
<evidence type="ECO:0000256" key="1">
    <source>
        <dbReference type="ARBA" id="ARBA00022741"/>
    </source>
</evidence>
<dbReference type="Pfam" id="PF12796">
    <property type="entry name" value="Ank_2"/>
    <property type="match status" value="1"/>
</dbReference>
<evidence type="ECO:0000256" key="3">
    <source>
        <dbReference type="ARBA" id="ARBA00023288"/>
    </source>
</evidence>
<dbReference type="SMART" id="SM00173">
    <property type="entry name" value="RAS"/>
    <property type="match status" value="1"/>
</dbReference>
<dbReference type="Pfam" id="PF12937">
    <property type="entry name" value="F-box-like"/>
    <property type="match status" value="1"/>
</dbReference>
<keyword evidence="2" id="KW-0342">GTP-binding</keyword>
<dbReference type="InterPro" id="IPR001806">
    <property type="entry name" value="Small_GTPase"/>
</dbReference>
<dbReference type="Proteomes" id="UP000011083">
    <property type="component" value="Unassembled WGS sequence"/>
</dbReference>
<dbReference type="PROSITE" id="PS51419">
    <property type="entry name" value="RAB"/>
    <property type="match status" value="1"/>
</dbReference>
<reference evidence="7 8" key="1">
    <citation type="journal article" date="2013" name="Genome Biol.">
        <title>Genome of Acanthamoeba castellanii highlights extensive lateral gene transfer and early evolution of tyrosine kinase signaling.</title>
        <authorList>
            <person name="Clarke M."/>
            <person name="Lohan A.J."/>
            <person name="Liu B."/>
            <person name="Lagkouvardos I."/>
            <person name="Roy S."/>
            <person name="Zafar N."/>
            <person name="Bertelli C."/>
            <person name="Schilde C."/>
            <person name="Kianianmomeni A."/>
            <person name="Burglin T.R."/>
            <person name="Frech C."/>
            <person name="Turcotte B."/>
            <person name="Kopec K.O."/>
            <person name="Synnott J.M."/>
            <person name="Choo C."/>
            <person name="Paponov I."/>
            <person name="Finkler A."/>
            <person name="Soon Heng Tan C."/>
            <person name="Hutchins A.P."/>
            <person name="Weinmeier T."/>
            <person name="Rattei T."/>
            <person name="Chu J.S."/>
            <person name="Gimenez G."/>
            <person name="Irimia M."/>
            <person name="Rigden D.J."/>
            <person name="Fitzpatrick D.A."/>
            <person name="Lorenzo-Morales J."/>
            <person name="Bateman A."/>
            <person name="Chiu C.H."/>
            <person name="Tang P."/>
            <person name="Hegemann P."/>
            <person name="Fromm H."/>
            <person name="Raoult D."/>
            <person name="Greub G."/>
            <person name="Miranda-Saavedra D."/>
            <person name="Chen N."/>
            <person name="Nash P."/>
            <person name="Ginger M.L."/>
            <person name="Horn M."/>
            <person name="Schaap P."/>
            <person name="Caler L."/>
            <person name="Loftus B."/>
        </authorList>
    </citation>
    <scope>NUCLEOTIDE SEQUENCE [LARGE SCALE GENOMIC DNA]</scope>
    <source>
        <strain evidence="7 8">Neff</strain>
    </source>
</reference>
<dbReference type="SUPFAM" id="SSF52540">
    <property type="entry name" value="P-loop containing nucleoside triphosphate hydrolases"/>
    <property type="match status" value="1"/>
</dbReference>
<dbReference type="InterPro" id="IPR027417">
    <property type="entry name" value="P-loop_NTPase"/>
</dbReference>
<dbReference type="GeneID" id="14914526"/>
<dbReference type="SMART" id="SM00248">
    <property type="entry name" value="ANK"/>
    <property type="match status" value="3"/>
</dbReference>
<dbReference type="RefSeq" id="XP_004335986.1">
    <property type="nucleotide sequence ID" value="XM_004335938.1"/>
</dbReference>
<dbReference type="InterPro" id="IPR050227">
    <property type="entry name" value="Rab"/>
</dbReference>
<dbReference type="CDD" id="cd00154">
    <property type="entry name" value="Rab"/>
    <property type="match status" value="1"/>
</dbReference>
<dbReference type="Pfam" id="PF00071">
    <property type="entry name" value="Ras"/>
    <property type="match status" value="1"/>
</dbReference>
<gene>
    <name evidence="7" type="ORF">ACA1_365410</name>
</gene>
<feature type="repeat" description="ANK" evidence="4">
    <location>
        <begin position="178"/>
        <end position="204"/>
    </location>
</feature>
<organism evidence="7 8">
    <name type="scientific">Acanthamoeba castellanii (strain ATCC 30010 / Neff)</name>
    <dbReference type="NCBI Taxonomy" id="1257118"/>
    <lineage>
        <taxon>Eukaryota</taxon>
        <taxon>Amoebozoa</taxon>
        <taxon>Discosea</taxon>
        <taxon>Longamoebia</taxon>
        <taxon>Centramoebida</taxon>
        <taxon>Acanthamoebidae</taxon>
        <taxon>Acanthamoeba</taxon>
    </lineage>
</organism>
<dbReference type="SUPFAM" id="SSF81383">
    <property type="entry name" value="F-box domain"/>
    <property type="match status" value="1"/>
</dbReference>
<dbReference type="KEGG" id="acan:ACA1_365410"/>
<feature type="repeat" description="ANK" evidence="4">
    <location>
        <begin position="140"/>
        <end position="162"/>
    </location>
</feature>
<dbReference type="EMBL" id="KB008073">
    <property type="protein sequence ID" value="ELR13973.1"/>
    <property type="molecule type" value="Genomic_DNA"/>
</dbReference>
<dbReference type="InterPro" id="IPR002110">
    <property type="entry name" value="Ankyrin_rpt"/>
</dbReference>
<dbReference type="PROSITE" id="PS50297">
    <property type="entry name" value="ANK_REP_REGION"/>
    <property type="match status" value="2"/>
</dbReference>
<dbReference type="STRING" id="1257118.L8GMJ1"/>
<feature type="domain" description="F-box" evidence="6">
    <location>
        <begin position="237"/>
        <end position="283"/>
    </location>
</feature>
<dbReference type="AlphaFoldDB" id="L8GMJ1"/>
<dbReference type="SMART" id="SM00256">
    <property type="entry name" value="FBOX"/>
    <property type="match status" value="1"/>
</dbReference>
<evidence type="ECO:0000256" key="5">
    <source>
        <dbReference type="SAM" id="MobiDB-lite"/>
    </source>
</evidence>
<feature type="region of interest" description="Disordered" evidence="5">
    <location>
        <begin position="315"/>
        <end position="336"/>
    </location>
</feature>
<dbReference type="CDD" id="cd22139">
    <property type="entry name" value="F-box_unchar"/>
    <property type="match status" value="1"/>
</dbReference>
<evidence type="ECO:0000259" key="6">
    <source>
        <dbReference type="PROSITE" id="PS50181"/>
    </source>
</evidence>
<keyword evidence="1" id="KW-0547">Nucleotide-binding</keyword>
<protein>
    <submittedName>
        <fullName evidence="7">Ras subfamily protein</fullName>
    </submittedName>
</protein>
<dbReference type="PRINTS" id="PR01415">
    <property type="entry name" value="ANKYRIN"/>
</dbReference>
<dbReference type="SMART" id="SM00175">
    <property type="entry name" value="RAB"/>
    <property type="match status" value="1"/>
</dbReference>
<dbReference type="Gene3D" id="1.20.1280.50">
    <property type="match status" value="1"/>
</dbReference>
<dbReference type="Gene3D" id="3.40.50.300">
    <property type="entry name" value="P-loop containing nucleotide triphosphate hydrolases"/>
    <property type="match status" value="1"/>
</dbReference>
<evidence type="ECO:0000256" key="4">
    <source>
        <dbReference type="PROSITE-ProRule" id="PRU00023"/>
    </source>
</evidence>
<dbReference type="SUPFAM" id="SSF48403">
    <property type="entry name" value="Ankyrin repeat"/>
    <property type="match status" value="1"/>
</dbReference>
<dbReference type="PANTHER" id="PTHR47977">
    <property type="entry name" value="RAS-RELATED PROTEIN RAB"/>
    <property type="match status" value="1"/>
</dbReference>
<keyword evidence="3" id="KW-0449">Lipoprotein</keyword>
<dbReference type="InterPro" id="IPR001810">
    <property type="entry name" value="F-box_dom"/>
</dbReference>
<proteinExistence type="predicted"/>
<evidence type="ECO:0000256" key="2">
    <source>
        <dbReference type="ARBA" id="ARBA00023134"/>
    </source>
</evidence>
<dbReference type="PROSITE" id="PS51421">
    <property type="entry name" value="RAS"/>
    <property type="match status" value="1"/>
</dbReference>
<dbReference type="GO" id="GO:0005525">
    <property type="term" value="F:GTP binding"/>
    <property type="evidence" value="ECO:0007669"/>
    <property type="project" value="UniProtKB-KW"/>
</dbReference>
<evidence type="ECO:0000313" key="8">
    <source>
        <dbReference type="Proteomes" id="UP000011083"/>
    </source>
</evidence>
<dbReference type="PROSITE" id="PS50088">
    <property type="entry name" value="ANK_REPEAT"/>
    <property type="match status" value="2"/>
</dbReference>
<keyword evidence="4" id="KW-0040">ANK repeat</keyword>
<evidence type="ECO:0000313" key="7">
    <source>
        <dbReference type="EMBL" id="ELR13973.1"/>
    </source>
</evidence>
<feature type="compositionally biased region" description="Basic and acidic residues" evidence="5">
    <location>
        <begin position="316"/>
        <end position="336"/>
    </location>
</feature>
<dbReference type="SMART" id="SM00174">
    <property type="entry name" value="RHO"/>
    <property type="match status" value="1"/>
</dbReference>
<dbReference type="InterPro" id="IPR036770">
    <property type="entry name" value="Ankyrin_rpt-contain_sf"/>
</dbReference>
<sequence>MALLARTMPPFRIPSTKVEHNLGVHGAPWRAEEGVDVNERDATTGGWPLLVAAQRQDLAIAQLLVDHGARCCAHATTTTTTELHALAEAEKGPFPRQAGTTAARLIGGIRAWLAPSASVKLWQLLLENGASATEPALDGSGATPLHVACANGNWPVVQFLLRGKYVDDYGKNKRDAHRRETPLHYAARHGHEIVVSLLLSHGANSLAVGAHGDASEVARQAGHGAMADMLQVHAYRTCPLLCLPDEVLLRVLEALDPYDLCTVAQVCSVLNELSSVNCLWRRFCDARWVDAKDIPWKSRYLAWLKPRLRRRLARRRQQEQEQQDHEEGKWSLADRKSSSSSALPTLKFILLGDTGVGKTALERRFVKGTFATGEYSCGYYLGFKKLDLDGLRERYNSFPRVYYRAARVALVVYDIADRASFDHVGRWVNSVLANTTGAGNDEPLVMTLVGAKSDKEAHRQVSAAEGQALALELGMAWAEVSNLTGSGVNEVFENSALSAMADELAPPIAAGGFVCHLPEAIVRLPGSLGRRRIDAVHAIGVSTLNPLSYDEFRKAYTQPSHLRQEDCHEHYSSDFSVR</sequence>
<dbReference type="VEuPathDB" id="AmoebaDB:ACA1_365410"/>
<dbReference type="InterPro" id="IPR036047">
    <property type="entry name" value="F-box-like_dom_sf"/>
</dbReference>
<name>L8GMJ1_ACACF</name>
<dbReference type="Gene3D" id="1.25.40.20">
    <property type="entry name" value="Ankyrin repeat-containing domain"/>
    <property type="match status" value="2"/>
</dbReference>
<accession>L8GMJ1</accession>
<dbReference type="PROSITE" id="PS50181">
    <property type="entry name" value="FBOX"/>
    <property type="match status" value="1"/>
</dbReference>
<dbReference type="OrthoDB" id="10057496at2759"/>